<keyword evidence="1" id="KW-0472">Membrane</keyword>
<evidence type="ECO:0000256" key="1">
    <source>
        <dbReference type="SAM" id="Phobius"/>
    </source>
</evidence>
<name>A0A068RJM6_9FUNG</name>
<dbReference type="AlphaFoldDB" id="A0A068RJM6"/>
<accession>A0A068RJM6</accession>
<dbReference type="PANTHER" id="PTHR34205:SF2">
    <property type="entry name" value="DUF962 DOMAIN-CONTAINING PROTEIN"/>
    <property type="match status" value="1"/>
</dbReference>
<organism evidence="2 3">
    <name type="scientific">Lichtheimia corymbifera JMRC:FSU:9682</name>
    <dbReference type="NCBI Taxonomy" id="1263082"/>
    <lineage>
        <taxon>Eukaryota</taxon>
        <taxon>Fungi</taxon>
        <taxon>Fungi incertae sedis</taxon>
        <taxon>Mucoromycota</taxon>
        <taxon>Mucoromycotina</taxon>
        <taxon>Mucoromycetes</taxon>
        <taxon>Mucorales</taxon>
        <taxon>Lichtheimiaceae</taxon>
        <taxon>Lichtheimia</taxon>
    </lineage>
</organism>
<sequence length="114" mass="13255">MTVVNHNYSQRSEPEGGFKSLAAFYPFYLGEHCNVTNRRLHLMGTTLSLVITLLAAMKRKPQLLLVALIQGYAFAWVGHFIFEKNKPATFRYPIWSFICDFKMWSEVMTGKRKF</sequence>
<dbReference type="EMBL" id="CBTN010000004">
    <property type="protein sequence ID" value="CDH49915.1"/>
    <property type="molecule type" value="Genomic_DNA"/>
</dbReference>
<dbReference type="PANTHER" id="PTHR34205">
    <property type="entry name" value="TRANSMEMBRANE PROTEIN"/>
    <property type="match status" value="1"/>
</dbReference>
<proteinExistence type="predicted"/>
<feature type="transmembrane region" description="Helical" evidence="1">
    <location>
        <begin position="63"/>
        <end position="82"/>
    </location>
</feature>
<dbReference type="InterPro" id="IPR009305">
    <property type="entry name" value="Mpo1-like"/>
</dbReference>
<keyword evidence="3" id="KW-1185">Reference proteome</keyword>
<protein>
    <submittedName>
        <fullName evidence="2">Membrane protein</fullName>
    </submittedName>
</protein>
<dbReference type="OrthoDB" id="5511466at2759"/>
<comment type="caution">
    <text evidence="2">The sequence shown here is derived from an EMBL/GenBank/DDBJ whole genome shotgun (WGS) entry which is preliminary data.</text>
</comment>
<dbReference type="VEuPathDB" id="FungiDB:LCOR_01641.1"/>
<evidence type="ECO:0000313" key="3">
    <source>
        <dbReference type="Proteomes" id="UP000027586"/>
    </source>
</evidence>
<evidence type="ECO:0000313" key="2">
    <source>
        <dbReference type="EMBL" id="CDH49915.1"/>
    </source>
</evidence>
<keyword evidence="1" id="KW-1133">Transmembrane helix</keyword>
<reference evidence="2" key="1">
    <citation type="submission" date="2013-08" db="EMBL/GenBank/DDBJ databases">
        <title>Gene expansion shapes genome architecture in the human pathogen Lichtheimia corymbifera: an evolutionary genomics analysis in the ancient terrestrial Mucorales (Mucoromycotina).</title>
        <authorList>
            <person name="Schwartze V.U."/>
            <person name="Winter S."/>
            <person name="Shelest E."/>
            <person name="Marcet-Houben M."/>
            <person name="Horn F."/>
            <person name="Wehner S."/>
            <person name="Hoffmann K."/>
            <person name="Riege K."/>
            <person name="Sammeth M."/>
            <person name="Nowrousian M."/>
            <person name="Valiante V."/>
            <person name="Linde J."/>
            <person name="Jacobsen I.D."/>
            <person name="Marz M."/>
            <person name="Brakhage A.A."/>
            <person name="Gabaldon T."/>
            <person name="Bocker S."/>
            <person name="Voigt K."/>
        </authorList>
    </citation>
    <scope>NUCLEOTIDE SEQUENCE [LARGE SCALE GENOMIC DNA]</scope>
    <source>
        <strain evidence="2">FSU 9682</strain>
    </source>
</reference>
<dbReference type="Pfam" id="PF06127">
    <property type="entry name" value="Mpo1-like"/>
    <property type="match status" value="1"/>
</dbReference>
<dbReference type="Proteomes" id="UP000027586">
    <property type="component" value="Unassembled WGS sequence"/>
</dbReference>
<gene>
    <name evidence="2" type="ORF">LCOR_01641.1</name>
</gene>
<keyword evidence="1" id="KW-0812">Transmembrane</keyword>